<dbReference type="CDD" id="cd06261">
    <property type="entry name" value="TM_PBP2"/>
    <property type="match status" value="1"/>
</dbReference>
<dbReference type="PANTHER" id="PTHR43163">
    <property type="entry name" value="DIPEPTIDE TRANSPORT SYSTEM PERMEASE PROTEIN DPPB-RELATED"/>
    <property type="match status" value="1"/>
</dbReference>
<evidence type="ECO:0000256" key="4">
    <source>
        <dbReference type="ARBA" id="ARBA00022692"/>
    </source>
</evidence>
<evidence type="ECO:0000256" key="3">
    <source>
        <dbReference type="ARBA" id="ARBA00022475"/>
    </source>
</evidence>
<keyword evidence="2 7" id="KW-0813">Transport</keyword>
<evidence type="ECO:0000256" key="1">
    <source>
        <dbReference type="ARBA" id="ARBA00004651"/>
    </source>
</evidence>
<dbReference type="RefSeq" id="WP_034843716.1">
    <property type="nucleotide sequence ID" value="NZ_JANX01000334.1"/>
</dbReference>
<feature type="transmembrane region" description="Helical" evidence="7">
    <location>
        <begin position="136"/>
        <end position="161"/>
    </location>
</feature>
<feature type="domain" description="ABC transmembrane type-1" evidence="8">
    <location>
        <begin position="97"/>
        <end position="307"/>
    </location>
</feature>
<dbReference type="PROSITE" id="PS50928">
    <property type="entry name" value="ABC_TM1"/>
    <property type="match status" value="1"/>
</dbReference>
<evidence type="ECO:0000313" key="10">
    <source>
        <dbReference type="Proteomes" id="UP000029995"/>
    </source>
</evidence>
<keyword evidence="3" id="KW-1003">Cell membrane</keyword>
<dbReference type="GO" id="GO:0071916">
    <property type="term" value="F:dipeptide transmembrane transporter activity"/>
    <property type="evidence" value="ECO:0007669"/>
    <property type="project" value="TreeGrafter"/>
</dbReference>
<reference evidence="9 10" key="1">
    <citation type="submission" date="2014-01" db="EMBL/GenBank/DDBJ databases">
        <title>Genome sequence determination for a cystic fibrosis isolate, Inquilinus limosus.</title>
        <authorList>
            <person name="Pino M."/>
            <person name="Di Conza J."/>
            <person name="Gutkind G."/>
        </authorList>
    </citation>
    <scope>NUCLEOTIDE SEQUENCE [LARGE SCALE GENOMIC DNA]</scope>
    <source>
        <strain evidence="9 10">MP06</strain>
    </source>
</reference>
<feature type="transmembrane region" description="Helical" evidence="7">
    <location>
        <begin position="103"/>
        <end position="124"/>
    </location>
</feature>
<dbReference type="GO" id="GO:0005886">
    <property type="term" value="C:plasma membrane"/>
    <property type="evidence" value="ECO:0007669"/>
    <property type="project" value="UniProtKB-SubCell"/>
</dbReference>
<dbReference type="Pfam" id="PF00528">
    <property type="entry name" value="BPD_transp_1"/>
    <property type="match status" value="1"/>
</dbReference>
<name>A0A0A0D375_9PROT</name>
<dbReference type="Pfam" id="PF19300">
    <property type="entry name" value="BPD_transp_1_N"/>
    <property type="match status" value="1"/>
</dbReference>
<gene>
    <name evidence="9" type="ORF">P409_22020</name>
</gene>
<dbReference type="PANTHER" id="PTHR43163:SF6">
    <property type="entry name" value="DIPEPTIDE TRANSPORT SYSTEM PERMEASE PROTEIN DPPB-RELATED"/>
    <property type="match status" value="1"/>
</dbReference>
<feature type="transmembrane region" description="Helical" evidence="7">
    <location>
        <begin position="284"/>
        <end position="307"/>
    </location>
</feature>
<protein>
    <submittedName>
        <fullName evidence="9">Diguanylate cyclase</fullName>
    </submittedName>
</protein>
<comment type="caution">
    <text evidence="9">The sequence shown here is derived from an EMBL/GenBank/DDBJ whole genome shotgun (WGS) entry which is preliminary data.</text>
</comment>
<keyword evidence="4 7" id="KW-0812">Transmembrane</keyword>
<keyword evidence="5 7" id="KW-1133">Transmembrane helix</keyword>
<evidence type="ECO:0000259" key="8">
    <source>
        <dbReference type="PROSITE" id="PS50928"/>
    </source>
</evidence>
<dbReference type="EMBL" id="JANX01000334">
    <property type="protein sequence ID" value="KGM32333.1"/>
    <property type="molecule type" value="Genomic_DNA"/>
</dbReference>
<dbReference type="OrthoDB" id="9805855at2"/>
<evidence type="ECO:0000256" key="7">
    <source>
        <dbReference type="RuleBase" id="RU363032"/>
    </source>
</evidence>
<feature type="transmembrane region" description="Helical" evidence="7">
    <location>
        <begin position="239"/>
        <end position="264"/>
    </location>
</feature>
<dbReference type="Proteomes" id="UP000029995">
    <property type="component" value="Unassembled WGS sequence"/>
</dbReference>
<dbReference type="AlphaFoldDB" id="A0A0A0D375"/>
<dbReference type="InterPro" id="IPR035906">
    <property type="entry name" value="MetI-like_sf"/>
</dbReference>
<feature type="transmembrane region" description="Helical" evidence="7">
    <location>
        <begin position="181"/>
        <end position="199"/>
    </location>
</feature>
<comment type="subcellular location">
    <subcellularLocation>
        <location evidence="1 7">Cell membrane</location>
        <topology evidence="1 7">Multi-pass membrane protein</topology>
    </subcellularLocation>
</comment>
<comment type="similarity">
    <text evidence="7">Belongs to the binding-protein-dependent transport system permease family.</text>
</comment>
<evidence type="ECO:0000256" key="2">
    <source>
        <dbReference type="ARBA" id="ARBA00022448"/>
    </source>
</evidence>
<evidence type="ECO:0000313" key="9">
    <source>
        <dbReference type="EMBL" id="KGM32333.1"/>
    </source>
</evidence>
<dbReference type="SUPFAM" id="SSF161098">
    <property type="entry name" value="MetI-like"/>
    <property type="match status" value="1"/>
</dbReference>
<evidence type="ECO:0000256" key="5">
    <source>
        <dbReference type="ARBA" id="ARBA00022989"/>
    </source>
</evidence>
<dbReference type="InterPro" id="IPR000515">
    <property type="entry name" value="MetI-like"/>
</dbReference>
<evidence type="ECO:0000256" key="6">
    <source>
        <dbReference type="ARBA" id="ARBA00023136"/>
    </source>
</evidence>
<keyword evidence="6 7" id="KW-0472">Membrane</keyword>
<sequence>MNAGQVLRRLLGAIPLLLGISLLLFAVIHLAPGGPLDVYADNPSVSPAALEQIRKAYGLDQPAPVQYVLWLKSMVLGDWGYSIRTGRPVLQEVTERIGPTLELGGLAMLVSLAVALPLGTISAARRHTLLDHVLTFLSFAGISLPVFWLALLLQLLFSIALGWLPSAGYQTIGGGSFGDRLAHIAMPAAVLSLATIASWSRYIRSGMVDVLNQDYIRTAYAKGLREPGVILHHALRNALIPAVTIIALDLASIISGAVITETVFAWPGIGRLFIESMDGRDYPVLMGLMMLGSLAIVLANIVADLAYATLDPRIRYD</sequence>
<organism evidence="9 10">
    <name type="scientific">Inquilinus limosus MP06</name>
    <dbReference type="NCBI Taxonomy" id="1398085"/>
    <lineage>
        <taxon>Bacteria</taxon>
        <taxon>Pseudomonadati</taxon>
        <taxon>Pseudomonadota</taxon>
        <taxon>Alphaproteobacteria</taxon>
        <taxon>Rhodospirillales</taxon>
        <taxon>Rhodospirillaceae</taxon>
        <taxon>Inquilinus</taxon>
    </lineage>
</organism>
<accession>A0A0A0D375</accession>
<dbReference type="Gene3D" id="1.10.3720.10">
    <property type="entry name" value="MetI-like"/>
    <property type="match status" value="1"/>
</dbReference>
<proteinExistence type="inferred from homology"/>
<dbReference type="InterPro" id="IPR045621">
    <property type="entry name" value="BPD_transp_1_N"/>
</dbReference>